<name>M2UC37_COCH5</name>
<dbReference type="HOGENOM" id="CLU_3087080_0_0_1"/>
<dbReference type="AlphaFoldDB" id="M2UC37"/>
<protein>
    <submittedName>
        <fullName evidence="2">Uncharacterized protein</fullName>
    </submittedName>
</protein>
<feature type="region of interest" description="Disordered" evidence="1">
    <location>
        <begin position="30"/>
        <end position="52"/>
    </location>
</feature>
<evidence type="ECO:0000313" key="3">
    <source>
        <dbReference type="Proteomes" id="UP000016936"/>
    </source>
</evidence>
<evidence type="ECO:0000313" key="2">
    <source>
        <dbReference type="EMBL" id="EMD91251.1"/>
    </source>
</evidence>
<evidence type="ECO:0000256" key="1">
    <source>
        <dbReference type="SAM" id="MobiDB-lite"/>
    </source>
</evidence>
<accession>M2UC37</accession>
<proteinExistence type="predicted"/>
<gene>
    <name evidence="2" type="ORF">COCHEDRAFT_1021880</name>
</gene>
<reference evidence="3" key="2">
    <citation type="journal article" date="2013" name="PLoS Genet.">
        <title>Comparative genome structure, secondary metabolite, and effector coding capacity across Cochliobolus pathogens.</title>
        <authorList>
            <person name="Condon B.J."/>
            <person name="Leng Y."/>
            <person name="Wu D."/>
            <person name="Bushley K.E."/>
            <person name="Ohm R.A."/>
            <person name="Otillar R."/>
            <person name="Martin J."/>
            <person name="Schackwitz W."/>
            <person name="Grimwood J."/>
            <person name="MohdZainudin N."/>
            <person name="Xue C."/>
            <person name="Wang R."/>
            <person name="Manning V.A."/>
            <person name="Dhillon B."/>
            <person name="Tu Z.J."/>
            <person name="Steffenson B.J."/>
            <person name="Salamov A."/>
            <person name="Sun H."/>
            <person name="Lowry S."/>
            <person name="LaButti K."/>
            <person name="Han J."/>
            <person name="Copeland A."/>
            <person name="Lindquist E."/>
            <person name="Barry K."/>
            <person name="Schmutz J."/>
            <person name="Baker S.E."/>
            <person name="Ciuffetti L.M."/>
            <person name="Grigoriev I.V."/>
            <person name="Zhong S."/>
            <person name="Turgeon B.G."/>
        </authorList>
    </citation>
    <scope>NUCLEOTIDE SEQUENCE [LARGE SCALE GENOMIC DNA]</scope>
    <source>
        <strain evidence="3">C5 / ATCC 48332 / race O</strain>
    </source>
</reference>
<sequence>MLLQATIQIAPTEFPKTRSAVESLTGVAARNKPTAYTSQEEEAHADSTRKRG</sequence>
<reference evidence="2 3" key="1">
    <citation type="journal article" date="2012" name="PLoS Pathog.">
        <title>Diverse lifestyles and strategies of plant pathogenesis encoded in the genomes of eighteen Dothideomycetes fungi.</title>
        <authorList>
            <person name="Ohm R.A."/>
            <person name="Feau N."/>
            <person name="Henrissat B."/>
            <person name="Schoch C.L."/>
            <person name="Horwitz B.A."/>
            <person name="Barry K.W."/>
            <person name="Condon B.J."/>
            <person name="Copeland A.C."/>
            <person name="Dhillon B."/>
            <person name="Glaser F."/>
            <person name="Hesse C.N."/>
            <person name="Kosti I."/>
            <person name="LaButti K."/>
            <person name="Lindquist E.A."/>
            <person name="Lucas S."/>
            <person name="Salamov A.A."/>
            <person name="Bradshaw R.E."/>
            <person name="Ciuffetti L."/>
            <person name="Hamelin R.C."/>
            <person name="Kema G.H.J."/>
            <person name="Lawrence C."/>
            <person name="Scott J.A."/>
            <person name="Spatafora J.W."/>
            <person name="Turgeon B.G."/>
            <person name="de Wit P.J.G.M."/>
            <person name="Zhong S."/>
            <person name="Goodwin S.B."/>
            <person name="Grigoriev I.V."/>
        </authorList>
    </citation>
    <scope>NUCLEOTIDE SEQUENCE [LARGE SCALE GENOMIC DNA]</scope>
    <source>
        <strain evidence="3">C5 / ATCC 48332 / race O</strain>
    </source>
</reference>
<keyword evidence="3" id="KW-1185">Reference proteome</keyword>
<organism evidence="2 3">
    <name type="scientific">Cochliobolus heterostrophus (strain C5 / ATCC 48332 / race O)</name>
    <name type="common">Southern corn leaf blight fungus</name>
    <name type="synonym">Bipolaris maydis</name>
    <dbReference type="NCBI Taxonomy" id="701091"/>
    <lineage>
        <taxon>Eukaryota</taxon>
        <taxon>Fungi</taxon>
        <taxon>Dikarya</taxon>
        <taxon>Ascomycota</taxon>
        <taxon>Pezizomycotina</taxon>
        <taxon>Dothideomycetes</taxon>
        <taxon>Pleosporomycetidae</taxon>
        <taxon>Pleosporales</taxon>
        <taxon>Pleosporineae</taxon>
        <taxon>Pleosporaceae</taxon>
        <taxon>Bipolaris</taxon>
    </lineage>
</organism>
<feature type="compositionally biased region" description="Basic and acidic residues" evidence="1">
    <location>
        <begin position="41"/>
        <end position="52"/>
    </location>
</feature>
<dbReference type="EMBL" id="KB445577">
    <property type="protein sequence ID" value="EMD91251.1"/>
    <property type="molecule type" value="Genomic_DNA"/>
</dbReference>
<dbReference type="Proteomes" id="UP000016936">
    <property type="component" value="Unassembled WGS sequence"/>
</dbReference>